<evidence type="ECO:0000256" key="7">
    <source>
        <dbReference type="ARBA" id="ARBA00023242"/>
    </source>
</evidence>
<evidence type="ECO:0000313" key="11">
    <source>
        <dbReference type="Proteomes" id="UP000738349"/>
    </source>
</evidence>
<evidence type="ECO:0000256" key="1">
    <source>
        <dbReference type="ARBA" id="ARBA00004123"/>
    </source>
</evidence>
<sequence>MLSYLTVNDSLPCGRSTYLEGVLKQYRPELANDHLLQHEPSRPQSQPTSSKIPQPTENEDKHGGLDQLASKVGLLSLNAAGAEPHYLGSSSTFAFSRLINSSLRQVVLNNTNNDRTHGQNQDDATTLPSPCLLPDPDTAVKLSDAYFQNIHTQYPFLHEPTFRAWEAMIVTGSAEFETLISNPLPLFFLNMVYAVGALMLSNCGFSGERLYISAQMYIDHILPRENLEAIQAILCCAVYSLRSSIGTSHWKLDGLALRQCIDLGYHRTSKRFGSTTDPLRLELRKRVFWCAYVMETQAAVMLGRPQCIPYQDVDAEYPMDVNDLSITDIGIYDTLRGSPGDPPTNMTGAIHTFKIRRILSRIHSSLYSNVPCCSSAEHMHEKHVQHLRAEIESWRAEIPSTTPCTGQALSLFATPDWFDMEYDYTILHLYRSQIIDRQSATADSVFLDCLRAAERICHSYRRQYLGKPTSYTWAALHELFLAGLTYLHCLWTSPAAREIYRQGQVSSTCTDCTIVLVLMAERWDTAAPYRDIFETLANRTLTMMDDRAEGRPAAPSVSAVQGNRNEGELMQWMTDIADEGMPEGFNGLLTSLVSDFLS</sequence>
<comment type="subcellular location">
    <subcellularLocation>
        <location evidence="1">Nucleus</location>
    </subcellularLocation>
</comment>
<feature type="region of interest" description="Disordered" evidence="8">
    <location>
        <begin position="38"/>
        <end position="64"/>
    </location>
</feature>
<evidence type="ECO:0000313" key="10">
    <source>
        <dbReference type="EMBL" id="KAH7177064.1"/>
    </source>
</evidence>
<dbReference type="GO" id="GO:0043565">
    <property type="term" value="F:sequence-specific DNA binding"/>
    <property type="evidence" value="ECO:0007669"/>
    <property type="project" value="TreeGrafter"/>
</dbReference>
<keyword evidence="6" id="KW-0804">Transcription</keyword>
<keyword evidence="5" id="KW-0238">DNA-binding</keyword>
<protein>
    <submittedName>
        <fullName evidence="10">Transcriptional activator protein acu-15</fullName>
    </submittedName>
</protein>
<evidence type="ECO:0000256" key="5">
    <source>
        <dbReference type="ARBA" id="ARBA00023125"/>
    </source>
</evidence>
<evidence type="ECO:0000256" key="3">
    <source>
        <dbReference type="ARBA" id="ARBA00022833"/>
    </source>
</evidence>
<evidence type="ECO:0000256" key="2">
    <source>
        <dbReference type="ARBA" id="ARBA00022723"/>
    </source>
</evidence>
<dbReference type="SMART" id="SM00906">
    <property type="entry name" value="Fungal_trans"/>
    <property type="match status" value="1"/>
</dbReference>
<proteinExistence type="predicted"/>
<dbReference type="OrthoDB" id="189997at2759"/>
<keyword evidence="2" id="KW-0479">Metal-binding</keyword>
<comment type="caution">
    <text evidence="10">The sequence shown here is derived from an EMBL/GenBank/DDBJ whole genome shotgun (WGS) entry which is preliminary data.</text>
</comment>
<accession>A0A9P9FVM2</accession>
<dbReference type="InterPro" id="IPR052202">
    <property type="entry name" value="Yeast_MetPath_Reg"/>
</dbReference>
<keyword evidence="4" id="KW-0805">Transcription regulation</keyword>
<evidence type="ECO:0000256" key="8">
    <source>
        <dbReference type="SAM" id="MobiDB-lite"/>
    </source>
</evidence>
<organism evidence="10 11">
    <name type="scientific">Dactylonectria macrodidyma</name>
    <dbReference type="NCBI Taxonomy" id="307937"/>
    <lineage>
        <taxon>Eukaryota</taxon>
        <taxon>Fungi</taxon>
        <taxon>Dikarya</taxon>
        <taxon>Ascomycota</taxon>
        <taxon>Pezizomycotina</taxon>
        <taxon>Sordariomycetes</taxon>
        <taxon>Hypocreomycetidae</taxon>
        <taxon>Hypocreales</taxon>
        <taxon>Nectriaceae</taxon>
        <taxon>Dactylonectria</taxon>
    </lineage>
</organism>
<keyword evidence="11" id="KW-1185">Reference proteome</keyword>
<keyword evidence="7" id="KW-0539">Nucleus</keyword>
<dbReference type="CDD" id="cd12148">
    <property type="entry name" value="fungal_TF_MHR"/>
    <property type="match status" value="1"/>
</dbReference>
<dbReference type="GO" id="GO:0006351">
    <property type="term" value="P:DNA-templated transcription"/>
    <property type="evidence" value="ECO:0007669"/>
    <property type="project" value="InterPro"/>
</dbReference>
<evidence type="ECO:0000259" key="9">
    <source>
        <dbReference type="SMART" id="SM00906"/>
    </source>
</evidence>
<dbReference type="Proteomes" id="UP000738349">
    <property type="component" value="Unassembled WGS sequence"/>
</dbReference>
<evidence type="ECO:0000256" key="4">
    <source>
        <dbReference type="ARBA" id="ARBA00023015"/>
    </source>
</evidence>
<dbReference type="PANTHER" id="PTHR47782:SF12">
    <property type="entry name" value="ZN(II)2CYS6 TRANSCRIPTION FACTOR (EUROFUNG)"/>
    <property type="match status" value="1"/>
</dbReference>
<keyword evidence="3" id="KW-0862">Zinc</keyword>
<dbReference type="PANTHER" id="PTHR47782">
    <property type="entry name" value="ZN(II)2CYS6 TRANSCRIPTION FACTOR (EUROFUNG)-RELATED"/>
    <property type="match status" value="1"/>
</dbReference>
<dbReference type="Pfam" id="PF04082">
    <property type="entry name" value="Fungal_trans"/>
    <property type="match status" value="1"/>
</dbReference>
<dbReference type="AlphaFoldDB" id="A0A9P9FVM2"/>
<dbReference type="GO" id="GO:0005634">
    <property type="term" value="C:nucleus"/>
    <property type="evidence" value="ECO:0007669"/>
    <property type="project" value="UniProtKB-SubCell"/>
</dbReference>
<dbReference type="GO" id="GO:0008270">
    <property type="term" value="F:zinc ion binding"/>
    <property type="evidence" value="ECO:0007669"/>
    <property type="project" value="InterPro"/>
</dbReference>
<feature type="domain" description="Xylanolytic transcriptional activator regulatory" evidence="9">
    <location>
        <begin position="249"/>
        <end position="324"/>
    </location>
</feature>
<gene>
    <name evidence="10" type="ORF">EDB81DRAFT_898688</name>
</gene>
<name>A0A9P9FVM2_9HYPO</name>
<dbReference type="EMBL" id="JAGMUV010000001">
    <property type="protein sequence ID" value="KAH7177064.1"/>
    <property type="molecule type" value="Genomic_DNA"/>
</dbReference>
<dbReference type="GO" id="GO:0000981">
    <property type="term" value="F:DNA-binding transcription factor activity, RNA polymerase II-specific"/>
    <property type="evidence" value="ECO:0007669"/>
    <property type="project" value="TreeGrafter"/>
</dbReference>
<dbReference type="InterPro" id="IPR007219">
    <property type="entry name" value="XnlR_reg_dom"/>
</dbReference>
<feature type="compositionally biased region" description="Polar residues" evidence="8">
    <location>
        <begin position="42"/>
        <end position="56"/>
    </location>
</feature>
<reference evidence="10" key="1">
    <citation type="journal article" date="2021" name="Nat. Commun.">
        <title>Genetic determinants of endophytism in the Arabidopsis root mycobiome.</title>
        <authorList>
            <person name="Mesny F."/>
            <person name="Miyauchi S."/>
            <person name="Thiergart T."/>
            <person name="Pickel B."/>
            <person name="Atanasova L."/>
            <person name="Karlsson M."/>
            <person name="Huettel B."/>
            <person name="Barry K.W."/>
            <person name="Haridas S."/>
            <person name="Chen C."/>
            <person name="Bauer D."/>
            <person name="Andreopoulos W."/>
            <person name="Pangilinan J."/>
            <person name="LaButti K."/>
            <person name="Riley R."/>
            <person name="Lipzen A."/>
            <person name="Clum A."/>
            <person name="Drula E."/>
            <person name="Henrissat B."/>
            <person name="Kohler A."/>
            <person name="Grigoriev I.V."/>
            <person name="Martin F.M."/>
            <person name="Hacquard S."/>
        </authorList>
    </citation>
    <scope>NUCLEOTIDE SEQUENCE</scope>
    <source>
        <strain evidence="10">MPI-CAGE-AT-0147</strain>
    </source>
</reference>
<evidence type="ECO:0000256" key="6">
    <source>
        <dbReference type="ARBA" id="ARBA00023163"/>
    </source>
</evidence>
<dbReference type="GO" id="GO:0045944">
    <property type="term" value="P:positive regulation of transcription by RNA polymerase II"/>
    <property type="evidence" value="ECO:0007669"/>
    <property type="project" value="TreeGrafter"/>
</dbReference>